<organism evidence="1 2">
    <name type="scientific">Mycobacterium paraffinicum</name>
    <dbReference type="NCBI Taxonomy" id="53378"/>
    <lineage>
        <taxon>Bacteria</taxon>
        <taxon>Bacillati</taxon>
        <taxon>Actinomycetota</taxon>
        <taxon>Actinomycetes</taxon>
        <taxon>Mycobacteriales</taxon>
        <taxon>Mycobacteriaceae</taxon>
        <taxon>Mycobacterium</taxon>
    </lineage>
</organism>
<sequence length="159" mass="17092">MALTLEFDDAEAAVLLDRLGLPEDTTDTELVLDTLKDALRGAPLMADTPPSQIAAAAKKHDLEVMDTQTLAALRHDAAEGRKIAAAAKAQKIEAAVDEAVSTGKITAARKQHWVTLCTHDEKMLEVLASVPNETAVPINELGHSIDPADDRADKPAWFY</sequence>
<evidence type="ECO:0000313" key="1">
    <source>
        <dbReference type="EMBL" id="OJZ75696.1"/>
    </source>
</evidence>
<keyword evidence="2" id="KW-1185">Reference proteome</keyword>
<protein>
    <recommendedName>
        <fullName evidence="3">Mu-like prophage I protein</fullName>
    </recommendedName>
</protein>
<dbReference type="EMBL" id="MPNT01000002">
    <property type="protein sequence ID" value="OJZ75696.1"/>
    <property type="molecule type" value="Genomic_DNA"/>
</dbReference>
<name>A0A1Q4I1D0_9MYCO</name>
<dbReference type="Proteomes" id="UP000186438">
    <property type="component" value="Unassembled WGS sequence"/>
</dbReference>
<evidence type="ECO:0000313" key="2">
    <source>
        <dbReference type="Proteomes" id="UP000186438"/>
    </source>
</evidence>
<comment type="caution">
    <text evidence="1">The sequence shown here is derived from an EMBL/GenBank/DDBJ whole genome shotgun (WGS) entry which is preliminary data.</text>
</comment>
<dbReference type="STRING" id="53378.BRW65_03940"/>
<reference evidence="1 2" key="1">
    <citation type="submission" date="2016-11" db="EMBL/GenBank/DDBJ databases">
        <title>Genome sequences of unsequenced Mycobacteria.</title>
        <authorList>
            <person name="Greninger A.L."/>
            <person name="Fang F."/>
            <person name="Jerome K.R."/>
        </authorList>
    </citation>
    <scope>NUCLEOTIDE SEQUENCE [LARGE SCALE GENOMIC DNA]</scope>
    <source>
        <strain evidence="1 2">M11</strain>
    </source>
</reference>
<dbReference type="AlphaFoldDB" id="A0A1Q4I1D0"/>
<proteinExistence type="predicted"/>
<accession>A0A1Q4I1D0</accession>
<evidence type="ECO:0008006" key="3">
    <source>
        <dbReference type="Google" id="ProtNLM"/>
    </source>
</evidence>
<dbReference type="OrthoDB" id="9806592at2"/>
<gene>
    <name evidence="1" type="ORF">BRW65_03940</name>
</gene>
<dbReference type="RefSeq" id="WP_073871500.1">
    <property type="nucleotide sequence ID" value="NZ_MPNT01000002.1"/>
</dbReference>